<protein>
    <submittedName>
        <fullName evidence="2">Uncharacterized protein</fullName>
    </submittedName>
</protein>
<feature type="coiled-coil region" evidence="1">
    <location>
        <begin position="306"/>
        <end position="450"/>
    </location>
</feature>
<dbReference type="Gene3D" id="3.40.1140.10">
    <property type="match status" value="1"/>
</dbReference>
<name>A0A074VB82_9NEIS</name>
<evidence type="ECO:0000256" key="1">
    <source>
        <dbReference type="SAM" id="Coils"/>
    </source>
</evidence>
<dbReference type="Proteomes" id="UP000027644">
    <property type="component" value="Unassembled WGS sequence"/>
</dbReference>
<feature type="coiled-coil region" evidence="1">
    <location>
        <begin position="862"/>
        <end position="893"/>
    </location>
</feature>
<dbReference type="EMBL" id="AVQL01000435">
    <property type="protein sequence ID" value="KEQ01137.1"/>
    <property type="molecule type" value="Genomic_DNA"/>
</dbReference>
<dbReference type="AlphaFoldDB" id="A0A074VB82"/>
<keyword evidence="1" id="KW-0175">Coiled coil</keyword>
<dbReference type="Pfam" id="PF13555">
    <property type="entry name" value="AAA_29"/>
    <property type="match status" value="1"/>
</dbReference>
<gene>
    <name evidence="2" type="ORF">SASC598J21_010770</name>
</gene>
<dbReference type="Pfam" id="PF13558">
    <property type="entry name" value="SbcC_Walker_B"/>
    <property type="match status" value="1"/>
</dbReference>
<evidence type="ECO:0000313" key="3">
    <source>
        <dbReference type="Proteomes" id="UP000027644"/>
    </source>
</evidence>
<organism evidence="2 3">
    <name type="scientific">Snodgrassella alvi SCGC AB-598-J21</name>
    <dbReference type="NCBI Taxonomy" id="1385367"/>
    <lineage>
        <taxon>Bacteria</taxon>
        <taxon>Pseudomonadati</taxon>
        <taxon>Pseudomonadota</taxon>
        <taxon>Betaproteobacteria</taxon>
        <taxon>Neisseriales</taxon>
        <taxon>Neisseriaceae</taxon>
        <taxon>Snodgrassella</taxon>
    </lineage>
</organism>
<dbReference type="InterPro" id="IPR027417">
    <property type="entry name" value="P-loop_NTPase"/>
</dbReference>
<proteinExistence type="predicted"/>
<sequence>MNKSIIDNEPFNDGQIRLNELSVYNWGSFHGLHTAKIDPIGTLVTGDNGSGKTTFIDGLMALLLPAGRASFNVAAAQGDSKDRTLLSYMRGNFGSAHDGSKTKVKSKRDQSVITGLRACYKADNGNYITLAVLFWATPTATSSADIYRHYVIANRNLQLKELLENFKDGERRTLKQYLSNDATIVYSNNIFDDYQAMYRKLLHIDNKNAPALLSRALGLKKIDDLTALIRELVLESSQIKEEARNVVKEFSALEATHNELIDVKKQYIHLGQLPEHNQDFIRCIQTLDKLEQEKNGLIPYFGELKSQLYTNQLQELQQKIDFLQQQLNEQEQNKLNINQQIESYHAAYLKAGGDSIESLKRELVKAKEDYSRINQQASIYQQETETLGLNSELIQINFENNQKKATDKLQNLNQNKENALVNFAQIRAQLNNLKSEYLQTEKQIKQIKLRSDSNIAFRFQQLRDEMITDLNLTIEQCRFIGELINVKESENIWQGAIERALGGLRTTMIVPHNVFSQVTRWLNTRHTGLHVRVQVVPESFQKLKSQIKFKPEGYLHKLIWRDHPYRDWLKKHLERFDLTCVDSTEQLDKTPFSITQAGLVHLEKGRFEKKDQNKINDKKSWQLGFSNKARLTILEEELSTISENIAKQETLDQKNCNDRQTIDQQIELWKNLQKYSWENINLPRCKDEIDSIEKKLTELQNGDDLEQAESRWKEAKNAYENLQDEIKKLYKEQGSHNTQKDNLNILLQQAQKDSEQGIEHDIRLMLNHRIGQYKDDTLPLVIEQQDFYYKQIDESQKKTNQKKENIGKEIVKIMSSFQQQWPIIANDWIPDISYIEDYINHLFKLEQEGLPQLQERFKERLNKHATESLARIQQQLEAEKDEIRERIQIINTVLKRTEFRKNTYLKLNIKIEQYTNVIEFSKLLKNALSLFTSDDHERRFNILKEIVSQLDKASNLAAHTLESLRLLDPRYQMSFFAEELDNQTGAVIDVLESSSGKSGGEKESFAGTIVAASLAYALTPDGYDKPVYCTVFLDEAFSNTAESVSRRVLRVFKALHIHVNLITPYKNLNLARETARSLLIAERNQQTHESSLSEVTWEEIDAQRELIKNSEIMKQAKSLGIEITSTQ</sequence>
<feature type="coiled-coil region" evidence="1">
    <location>
        <begin position="682"/>
        <end position="739"/>
    </location>
</feature>
<reference evidence="2 3" key="1">
    <citation type="journal article" date="2014" name="PLoS Genet.">
        <title>Hidden diversity in honey bee gut symbionts detected by single-cell genomics.</title>
        <authorList>
            <person name="Engel P."/>
            <person name="Stepanauskas R."/>
            <person name="Moran N."/>
        </authorList>
    </citation>
    <scope>NUCLEOTIDE SEQUENCE [LARGE SCALE GENOMIC DNA]</scope>
    <source>
        <strain evidence="2 3">SCGC AB-598-J21</strain>
    </source>
</reference>
<accession>A0A074VB82</accession>
<comment type="caution">
    <text evidence="2">The sequence shown here is derived from an EMBL/GenBank/DDBJ whole genome shotgun (WGS) entry which is preliminary data.</text>
</comment>
<evidence type="ECO:0000313" key="2">
    <source>
        <dbReference type="EMBL" id="KEQ01137.1"/>
    </source>
</evidence>
<dbReference type="SUPFAM" id="SSF52540">
    <property type="entry name" value="P-loop containing nucleoside triphosphate hydrolases"/>
    <property type="match status" value="1"/>
</dbReference>